<dbReference type="SUPFAM" id="SSF46689">
    <property type="entry name" value="Homeodomain-like"/>
    <property type="match status" value="1"/>
</dbReference>
<comment type="caution">
    <text evidence="1">The sequence shown here is derived from an EMBL/GenBank/DDBJ whole genome shotgun (WGS) entry which is preliminary data.</text>
</comment>
<organism evidence="1 2">
    <name type="scientific">Candidatus Nealsonbacteria bacterium CG_4_9_14_3_um_filter_37_13</name>
    <dbReference type="NCBI Taxonomy" id="1974695"/>
    <lineage>
        <taxon>Bacteria</taxon>
        <taxon>Candidatus Nealsoniibacteriota</taxon>
    </lineage>
</organism>
<dbReference type="Proteomes" id="UP000231034">
    <property type="component" value="Unassembled WGS sequence"/>
</dbReference>
<dbReference type="EMBL" id="PFVR01000012">
    <property type="protein sequence ID" value="PJA84869.1"/>
    <property type="molecule type" value="Genomic_DNA"/>
</dbReference>
<dbReference type="InterPro" id="IPR009057">
    <property type="entry name" value="Homeodomain-like_sf"/>
</dbReference>
<evidence type="ECO:0008006" key="3">
    <source>
        <dbReference type="Google" id="ProtNLM"/>
    </source>
</evidence>
<gene>
    <name evidence="1" type="ORF">CO145_00415</name>
</gene>
<accession>A0A2M7Z5P7</accession>
<evidence type="ECO:0000313" key="2">
    <source>
        <dbReference type="Proteomes" id="UP000231034"/>
    </source>
</evidence>
<dbReference type="AlphaFoldDB" id="A0A2M7Z5P7"/>
<proteinExistence type="predicted"/>
<feature type="non-terminal residue" evidence="1">
    <location>
        <position position="1"/>
    </location>
</feature>
<evidence type="ECO:0000313" key="1">
    <source>
        <dbReference type="EMBL" id="PJA84869.1"/>
    </source>
</evidence>
<reference evidence="2" key="1">
    <citation type="submission" date="2017-09" db="EMBL/GenBank/DDBJ databases">
        <title>Depth-based differentiation of microbial function through sediment-hosted aquifers and enrichment of novel symbionts in the deep terrestrial subsurface.</title>
        <authorList>
            <person name="Probst A.J."/>
            <person name="Ladd B."/>
            <person name="Jarett J.K."/>
            <person name="Geller-Mcgrath D.E."/>
            <person name="Sieber C.M.K."/>
            <person name="Emerson J.B."/>
            <person name="Anantharaman K."/>
            <person name="Thomas B.C."/>
            <person name="Malmstrom R."/>
            <person name="Stieglmeier M."/>
            <person name="Klingl A."/>
            <person name="Woyke T."/>
            <person name="Ryan C.M."/>
            <person name="Banfield J.F."/>
        </authorList>
    </citation>
    <scope>NUCLEOTIDE SEQUENCE [LARGE SCALE GENOMIC DNA]</scope>
</reference>
<name>A0A2M7Z5P7_9BACT</name>
<sequence>QLVLEHLKGVKSQTEICRENTISPSLFAKWCRQFQERVPLIFDDSQKNKQAEQIARLEQIVGRQTIEIDFLKRGLRIFGH</sequence>
<protein>
    <recommendedName>
        <fullName evidence="3">Transposase</fullName>
    </recommendedName>
</protein>